<comment type="subcellular location">
    <subcellularLocation>
        <location evidence="1">Nucleus</location>
    </subcellularLocation>
</comment>
<dbReference type="Pfam" id="PF00172">
    <property type="entry name" value="Zn_clus"/>
    <property type="match status" value="1"/>
</dbReference>
<gene>
    <name evidence="10" type="ORF">BJ322DRAFT_1001414</name>
</gene>
<keyword evidence="6" id="KW-0804">Transcription</keyword>
<dbReference type="FunFam" id="4.10.240.10:FF:000002">
    <property type="entry name" value="Zn cluster transcription factor Rds2"/>
    <property type="match status" value="1"/>
</dbReference>
<feature type="domain" description="Zn(2)-C6 fungal-type" evidence="9">
    <location>
        <begin position="49"/>
        <end position="78"/>
    </location>
</feature>
<dbReference type="GO" id="GO:0000977">
    <property type="term" value="F:RNA polymerase II transcription regulatory region sequence-specific DNA binding"/>
    <property type="evidence" value="ECO:0007669"/>
    <property type="project" value="TreeGrafter"/>
</dbReference>
<evidence type="ECO:0000256" key="7">
    <source>
        <dbReference type="ARBA" id="ARBA00023242"/>
    </source>
</evidence>
<protein>
    <recommendedName>
        <fullName evidence="9">Zn(2)-C6 fungal-type domain-containing protein</fullName>
    </recommendedName>
</protein>
<keyword evidence="5" id="KW-0238">DNA-binding</keyword>
<accession>A0A9P6HLJ5</accession>
<keyword evidence="4" id="KW-0805">Transcription regulation</keyword>
<dbReference type="Gene3D" id="4.10.240.10">
    <property type="entry name" value="Zn(2)-C6 fungal-type DNA-binding domain"/>
    <property type="match status" value="1"/>
</dbReference>
<reference evidence="10" key="1">
    <citation type="journal article" date="2020" name="Nat. Commun.">
        <title>Large-scale genome sequencing of mycorrhizal fungi provides insights into the early evolution of symbiotic traits.</title>
        <authorList>
            <person name="Miyauchi S."/>
            <person name="Kiss E."/>
            <person name="Kuo A."/>
            <person name="Drula E."/>
            <person name="Kohler A."/>
            <person name="Sanchez-Garcia M."/>
            <person name="Morin E."/>
            <person name="Andreopoulos B."/>
            <person name="Barry K.W."/>
            <person name="Bonito G."/>
            <person name="Buee M."/>
            <person name="Carver A."/>
            <person name="Chen C."/>
            <person name="Cichocki N."/>
            <person name="Clum A."/>
            <person name="Culley D."/>
            <person name="Crous P.W."/>
            <person name="Fauchery L."/>
            <person name="Girlanda M."/>
            <person name="Hayes R.D."/>
            <person name="Keri Z."/>
            <person name="LaButti K."/>
            <person name="Lipzen A."/>
            <person name="Lombard V."/>
            <person name="Magnuson J."/>
            <person name="Maillard F."/>
            <person name="Murat C."/>
            <person name="Nolan M."/>
            <person name="Ohm R.A."/>
            <person name="Pangilinan J."/>
            <person name="Pereira M.F."/>
            <person name="Perotto S."/>
            <person name="Peter M."/>
            <person name="Pfister S."/>
            <person name="Riley R."/>
            <person name="Sitrit Y."/>
            <person name="Stielow J.B."/>
            <person name="Szollosi G."/>
            <person name="Zifcakova L."/>
            <person name="Stursova M."/>
            <person name="Spatafora J.W."/>
            <person name="Tedersoo L."/>
            <person name="Vaario L.M."/>
            <person name="Yamada A."/>
            <person name="Yan M."/>
            <person name="Wang P."/>
            <person name="Xu J."/>
            <person name="Bruns T."/>
            <person name="Baldrian P."/>
            <person name="Vilgalys R."/>
            <person name="Dunand C."/>
            <person name="Henrissat B."/>
            <person name="Grigoriev I.V."/>
            <person name="Hibbett D."/>
            <person name="Nagy L.G."/>
            <person name="Martin F.M."/>
        </authorList>
    </citation>
    <scope>NUCLEOTIDE SEQUENCE</scope>
    <source>
        <strain evidence="10">UH-Tt-Lm1</strain>
    </source>
</reference>
<sequence length="485" mass="53917">MSSHLKQADIAIRPATNPSVQVKALDDDAASSGRKRKTTTAKRRKVNHACLYCRRSHMTCDEGRPCQRCIKREIAHLCHDEQKPSVAAKEKAPSTSNSTTTSTPTPAPESDPQAQPKPVLSVPEQQMNAYPSMAVPYASTSARVPVVTWQSMGMPQGAFLQPPETTLGGDFSLLSNFLESLDERSFFNPPPTTVAPALMSGPSQPFTTPPQPAEPSPSSNMEQYTNPDVTVAEISPPVPEHVKEETVPVVLPSATKTEQFLMIAADQEPGSRNERLNRVIRSKFEAGLLKPYNYVKGYARLQRWMDRNVSQESKQKILQPLSVLRPKFRAIAQSLNDMDLVFIEEAFERLLLDYDRVFSAMAIPACLWRRTGEIYKGNREFAELVGLDSFMLRDGRSCIYELMAEESAVNYWEKYADVAFNVNQKAVLTTCVLKTKPRITSGGSSNSTDSDSQDEESSISCCFSFTIRRDPWGTPSMIVGNFIKC</sequence>
<feature type="region of interest" description="Disordered" evidence="8">
    <location>
        <begin position="82"/>
        <end position="121"/>
    </location>
</feature>
<dbReference type="PANTHER" id="PTHR31986">
    <property type="entry name" value="REGULATOR OF DRUG SENSITIVITY 2"/>
    <property type="match status" value="1"/>
</dbReference>
<keyword evidence="11" id="KW-1185">Reference proteome</keyword>
<dbReference type="PROSITE" id="PS50048">
    <property type="entry name" value="ZN2_CY6_FUNGAL_2"/>
    <property type="match status" value="1"/>
</dbReference>
<dbReference type="SMART" id="SM00066">
    <property type="entry name" value="GAL4"/>
    <property type="match status" value="1"/>
</dbReference>
<dbReference type="InterPro" id="IPR001138">
    <property type="entry name" value="Zn2Cys6_DnaBD"/>
</dbReference>
<evidence type="ECO:0000256" key="4">
    <source>
        <dbReference type="ARBA" id="ARBA00023015"/>
    </source>
</evidence>
<dbReference type="InterPro" id="IPR036864">
    <property type="entry name" value="Zn2-C6_fun-type_DNA-bd_sf"/>
</dbReference>
<evidence type="ECO:0000259" key="9">
    <source>
        <dbReference type="PROSITE" id="PS50048"/>
    </source>
</evidence>
<keyword evidence="3" id="KW-0862">Zinc</keyword>
<keyword evidence="7" id="KW-0539">Nucleus</keyword>
<dbReference type="OrthoDB" id="65716at2759"/>
<keyword evidence="2" id="KW-0479">Metal-binding</keyword>
<dbReference type="SUPFAM" id="SSF57701">
    <property type="entry name" value="Zn2/Cys6 DNA-binding domain"/>
    <property type="match status" value="1"/>
</dbReference>
<reference evidence="10" key="2">
    <citation type="submission" date="2020-11" db="EMBL/GenBank/DDBJ databases">
        <authorList>
            <consortium name="DOE Joint Genome Institute"/>
            <person name="Kuo A."/>
            <person name="Miyauchi S."/>
            <person name="Kiss E."/>
            <person name="Drula E."/>
            <person name="Kohler A."/>
            <person name="Sanchez-Garcia M."/>
            <person name="Andreopoulos B."/>
            <person name="Barry K.W."/>
            <person name="Bonito G."/>
            <person name="Buee M."/>
            <person name="Carver A."/>
            <person name="Chen C."/>
            <person name="Cichocki N."/>
            <person name="Clum A."/>
            <person name="Culley D."/>
            <person name="Crous P.W."/>
            <person name="Fauchery L."/>
            <person name="Girlanda M."/>
            <person name="Hayes R."/>
            <person name="Keri Z."/>
            <person name="Labutti K."/>
            <person name="Lipzen A."/>
            <person name="Lombard V."/>
            <person name="Magnuson J."/>
            <person name="Maillard F."/>
            <person name="Morin E."/>
            <person name="Murat C."/>
            <person name="Nolan M."/>
            <person name="Ohm R."/>
            <person name="Pangilinan J."/>
            <person name="Pereira M."/>
            <person name="Perotto S."/>
            <person name="Peter M."/>
            <person name="Riley R."/>
            <person name="Sitrit Y."/>
            <person name="Stielow B."/>
            <person name="Szollosi G."/>
            <person name="Zifcakova L."/>
            <person name="Stursova M."/>
            <person name="Spatafora J.W."/>
            <person name="Tedersoo L."/>
            <person name="Vaario L.-M."/>
            <person name="Yamada A."/>
            <person name="Yan M."/>
            <person name="Wang P."/>
            <person name="Xu J."/>
            <person name="Bruns T."/>
            <person name="Baldrian P."/>
            <person name="Vilgalys R."/>
            <person name="Henrissat B."/>
            <person name="Grigoriev I.V."/>
            <person name="Hibbett D."/>
            <person name="Nagy L.G."/>
            <person name="Martin F.M."/>
        </authorList>
    </citation>
    <scope>NUCLEOTIDE SEQUENCE</scope>
    <source>
        <strain evidence="10">UH-Tt-Lm1</strain>
    </source>
</reference>
<dbReference type="InterPro" id="IPR053045">
    <property type="entry name" value="Zinc_cluster_trans_reg"/>
</dbReference>
<feature type="compositionally biased region" description="Basic and acidic residues" evidence="8">
    <location>
        <begin position="82"/>
        <end position="92"/>
    </location>
</feature>
<evidence type="ECO:0000313" key="11">
    <source>
        <dbReference type="Proteomes" id="UP000736335"/>
    </source>
</evidence>
<dbReference type="PANTHER" id="PTHR31986:SF7">
    <property type="entry name" value="REGULATOR OF DRUG SENSITIVITY 2"/>
    <property type="match status" value="1"/>
</dbReference>
<dbReference type="GO" id="GO:0000981">
    <property type="term" value="F:DNA-binding transcription factor activity, RNA polymerase II-specific"/>
    <property type="evidence" value="ECO:0007669"/>
    <property type="project" value="InterPro"/>
</dbReference>
<evidence type="ECO:0000256" key="8">
    <source>
        <dbReference type="SAM" id="MobiDB-lite"/>
    </source>
</evidence>
<evidence type="ECO:0000256" key="5">
    <source>
        <dbReference type="ARBA" id="ARBA00023125"/>
    </source>
</evidence>
<dbReference type="GO" id="GO:0005634">
    <property type="term" value="C:nucleus"/>
    <property type="evidence" value="ECO:0007669"/>
    <property type="project" value="UniProtKB-SubCell"/>
</dbReference>
<evidence type="ECO:0000256" key="2">
    <source>
        <dbReference type="ARBA" id="ARBA00022723"/>
    </source>
</evidence>
<evidence type="ECO:0000256" key="1">
    <source>
        <dbReference type="ARBA" id="ARBA00004123"/>
    </source>
</evidence>
<dbReference type="AlphaFoldDB" id="A0A9P6HLJ5"/>
<organism evidence="10 11">
    <name type="scientific">Thelephora terrestris</name>
    <dbReference type="NCBI Taxonomy" id="56493"/>
    <lineage>
        <taxon>Eukaryota</taxon>
        <taxon>Fungi</taxon>
        <taxon>Dikarya</taxon>
        <taxon>Basidiomycota</taxon>
        <taxon>Agaricomycotina</taxon>
        <taxon>Agaricomycetes</taxon>
        <taxon>Thelephorales</taxon>
        <taxon>Thelephoraceae</taxon>
        <taxon>Thelephora</taxon>
    </lineage>
</organism>
<dbReference type="GO" id="GO:0008270">
    <property type="term" value="F:zinc ion binding"/>
    <property type="evidence" value="ECO:0007669"/>
    <property type="project" value="InterPro"/>
</dbReference>
<dbReference type="Pfam" id="PF24990">
    <property type="entry name" value="PAS_13"/>
    <property type="match status" value="1"/>
</dbReference>
<dbReference type="EMBL" id="WIUZ02000004">
    <property type="protein sequence ID" value="KAF9788711.1"/>
    <property type="molecule type" value="Genomic_DNA"/>
</dbReference>
<evidence type="ECO:0000256" key="3">
    <source>
        <dbReference type="ARBA" id="ARBA00022833"/>
    </source>
</evidence>
<dbReference type="Proteomes" id="UP000736335">
    <property type="component" value="Unassembled WGS sequence"/>
</dbReference>
<dbReference type="PROSITE" id="PS00463">
    <property type="entry name" value="ZN2_CY6_FUNGAL_1"/>
    <property type="match status" value="1"/>
</dbReference>
<comment type="caution">
    <text evidence="10">The sequence shown here is derived from an EMBL/GenBank/DDBJ whole genome shotgun (WGS) entry which is preliminary data.</text>
</comment>
<dbReference type="InterPro" id="IPR056751">
    <property type="entry name" value="PAS_13"/>
</dbReference>
<proteinExistence type="predicted"/>
<evidence type="ECO:0000313" key="10">
    <source>
        <dbReference type="EMBL" id="KAF9788711.1"/>
    </source>
</evidence>
<evidence type="ECO:0000256" key="6">
    <source>
        <dbReference type="ARBA" id="ARBA00023163"/>
    </source>
</evidence>
<name>A0A9P6HLJ5_9AGAM</name>
<dbReference type="CDD" id="cd00067">
    <property type="entry name" value="GAL4"/>
    <property type="match status" value="1"/>
</dbReference>
<feature type="compositionally biased region" description="Low complexity" evidence="8">
    <location>
        <begin position="93"/>
        <end position="112"/>
    </location>
</feature>
<feature type="region of interest" description="Disordered" evidence="8">
    <location>
        <begin position="197"/>
        <end position="224"/>
    </location>
</feature>